<dbReference type="SUPFAM" id="SSF56988">
    <property type="entry name" value="Anthrax protective antigen"/>
    <property type="match status" value="1"/>
</dbReference>
<feature type="signal peptide" evidence="1">
    <location>
        <begin position="1"/>
        <end position="23"/>
    </location>
</feature>
<reference evidence="3 4" key="1">
    <citation type="submission" date="2016-08" db="EMBL/GenBank/DDBJ databases">
        <authorList>
            <person name="Seilhamer J.J."/>
        </authorList>
    </citation>
    <scope>NUCLEOTIDE SEQUENCE [LARGE SCALE GENOMIC DNA]</scope>
    <source>
        <strain evidence="3 4">KCTC 42603</strain>
    </source>
</reference>
<sequence length="224" mass="24636">MKLGQKIRWALVSGLILSQPVQASLLVEQYSDYWSTNVNDLEAYADANIADASVYFDVIDFTDDPAGFAGEIPGSNRWPVAEALDVNGESHPVNDTFFASVSGMFEVYSDGDYFFKTWSDDGVFVFIDGNLIINDPNLHEEQMRLGDIFLSAGTHEVQLYYFENGGEASLEFTVADASMVFQHWGNSNVIGLPATPPVVNAPEPSTLAVLAMGLFGLIRRAKYK</sequence>
<evidence type="ECO:0000259" key="2">
    <source>
        <dbReference type="PROSITE" id="PS51820"/>
    </source>
</evidence>
<feature type="domain" description="PA14" evidence="2">
    <location>
        <begin position="36"/>
        <end position="188"/>
    </location>
</feature>
<dbReference type="RefSeq" id="WP_070123447.1">
    <property type="nucleotide sequence ID" value="NZ_MDHN01000004.1"/>
</dbReference>
<protein>
    <recommendedName>
        <fullName evidence="2">PA14 domain-containing protein</fullName>
    </recommendedName>
</protein>
<name>A0A1E7ZG86_9ALTE</name>
<dbReference type="EMBL" id="MDHN01000004">
    <property type="protein sequence ID" value="OFC72533.1"/>
    <property type="molecule type" value="Genomic_DNA"/>
</dbReference>
<dbReference type="Pfam" id="PF07691">
    <property type="entry name" value="PA14"/>
    <property type="match status" value="1"/>
</dbReference>
<organism evidence="3 4">
    <name type="scientific">Alteromonas confluentis</name>
    <dbReference type="NCBI Taxonomy" id="1656094"/>
    <lineage>
        <taxon>Bacteria</taxon>
        <taxon>Pseudomonadati</taxon>
        <taxon>Pseudomonadota</taxon>
        <taxon>Gammaproteobacteria</taxon>
        <taxon>Alteromonadales</taxon>
        <taxon>Alteromonadaceae</taxon>
        <taxon>Alteromonas/Salinimonas group</taxon>
        <taxon>Alteromonas</taxon>
    </lineage>
</organism>
<dbReference type="AlphaFoldDB" id="A0A1E7ZG86"/>
<proteinExistence type="predicted"/>
<dbReference type="Pfam" id="PF07589">
    <property type="entry name" value="PEP-CTERM"/>
    <property type="match status" value="1"/>
</dbReference>
<evidence type="ECO:0000313" key="4">
    <source>
        <dbReference type="Proteomes" id="UP000175691"/>
    </source>
</evidence>
<gene>
    <name evidence="3" type="ORF">BFC18_02990</name>
</gene>
<keyword evidence="4" id="KW-1185">Reference proteome</keyword>
<dbReference type="InterPro" id="IPR037524">
    <property type="entry name" value="PA14/GLEYA"/>
</dbReference>
<accession>A0A1E7ZG86</accession>
<dbReference type="Gene3D" id="3.90.182.10">
    <property type="entry name" value="Toxin - Anthrax Protective Antigen,domain 1"/>
    <property type="match status" value="1"/>
</dbReference>
<evidence type="ECO:0000256" key="1">
    <source>
        <dbReference type="SAM" id="SignalP"/>
    </source>
</evidence>
<feature type="chain" id="PRO_5009209853" description="PA14 domain-containing protein" evidence="1">
    <location>
        <begin position="24"/>
        <end position="224"/>
    </location>
</feature>
<dbReference type="OrthoDB" id="9785394at2"/>
<dbReference type="STRING" id="1656094.BFC18_02990"/>
<dbReference type="InterPro" id="IPR011658">
    <property type="entry name" value="PA14_dom"/>
</dbReference>
<dbReference type="Proteomes" id="UP000175691">
    <property type="component" value="Unassembled WGS sequence"/>
</dbReference>
<dbReference type="PROSITE" id="PS51820">
    <property type="entry name" value="PA14"/>
    <property type="match status" value="1"/>
</dbReference>
<comment type="caution">
    <text evidence="3">The sequence shown here is derived from an EMBL/GenBank/DDBJ whole genome shotgun (WGS) entry which is preliminary data.</text>
</comment>
<keyword evidence="1" id="KW-0732">Signal</keyword>
<dbReference type="InterPro" id="IPR013424">
    <property type="entry name" value="Ice-binding_C"/>
</dbReference>
<evidence type="ECO:0000313" key="3">
    <source>
        <dbReference type="EMBL" id="OFC72533.1"/>
    </source>
</evidence>